<evidence type="ECO:0000313" key="2">
    <source>
        <dbReference type="EMBL" id="MBB3208340.1"/>
    </source>
</evidence>
<feature type="transmembrane region" description="Helical" evidence="1">
    <location>
        <begin position="234"/>
        <end position="252"/>
    </location>
</feature>
<organism evidence="2 3">
    <name type="scientific">Aporhodopirellula rubra</name>
    <dbReference type="NCBI Taxonomy" id="980271"/>
    <lineage>
        <taxon>Bacteria</taxon>
        <taxon>Pseudomonadati</taxon>
        <taxon>Planctomycetota</taxon>
        <taxon>Planctomycetia</taxon>
        <taxon>Pirellulales</taxon>
        <taxon>Pirellulaceae</taxon>
        <taxon>Aporhodopirellula</taxon>
    </lineage>
</organism>
<dbReference type="AlphaFoldDB" id="A0A7W5E1B9"/>
<feature type="transmembrane region" description="Helical" evidence="1">
    <location>
        <begin position="114"/>
        <end position="132"/>
    </location>
</feature>
<feature type="transmembrane region" description="Helical" evidence="1">
    <location>
        <begin position="198"/>
        <end position="222"/>
    </location>
</feature>
<accession>A0A7W5E1B9</accession>
<keyword evidence="1" id="KW-0812">Transmembrane</keyword>
<proteinExistence type="predicted"/>
<feature type="transmembrane region" description="Helical" evidence="1">
    <location>
        <begin position="144"/>
        <end position="164"/>
    </location>
</feature>
<keyword evidence="1" id="KW-0472">Membrane</keyword>
<keyword evidence="1" id="KW-1133">Transmembrane helix</keyword>
<name>A0A7W5E1B9_9BACT</name>
<feature type="transmembrane region" description="Helical" evidence="1">
    <location>
        <begin position="6"/>
        <end position="23"/>
    </location>
</feature>
<evidence type="ECO:0000313" key="3">
    <source>
        <dbReference type="Proteomes" id="UP000536179"/>
    </source>
</evidence>
<reference evidence="2 3" key="1">
    <citation type="submission" date="2020-08" db="EMBL/GenBank/DDBJ databases">
        <title>Genomic Encyclopedia of Type Strains, Phase III (KMG-III): the genomes of soil and plant-associated and newly described type strains.</title>
        <authorList>
            <person name="Whitman W."/>
        </authorList>
    </citation>
    <scope>NUCLEOTIDE SEQUENCE [LARGE SCALE GENOMIC DNA]</scope>
    <source>
        <strain evidence="2 3">CECT 8075</strain>
    </source>
</reference>
<evidence type="ECO:0000256" key="1">
    <source>
        <dbReference type="SAM" id="Phobius"/>
    </source>
</evidence>
<feature type="transmembrane region" description="Helical" evidence="1">
    <location>
        <begin position="35"/>
        <end position="58"/>
    </location>
</feature>
<feature type="transmembrane region" description="Helical" evidence="1">
    <location>
        <begin position="350"/>
        <end position="370"/>
    </location>
</feature>
<comment type="caution">
    <text evidence="2">The sequence shown here is derived from an EMBL/GenBank/DDBJ whole genome shotgun (WGS) entry which is preliminary data.</text>
</comment>
<protein>
    <recommendedName>
        <fullName evidence="4">Transmembrane protein</fullName>
    </recommendedName>
</protein>
<gene>
    <name evidence="2" type="ORF">FHS27_004168</name>
</gene>
<evidence type="ECO:0008006" key="4">
    <source>
        <dbReference type="Google" id="ProtNLM"/>
    </source>
</evidence>
<dbReference type="EMBL" id="JACHXU010000015">
    <property type="protein sequence ID" value="MBB3208340.1"/>
    <property type="molecule type" value="Genomic_DNA"/>
</dbReference>
<feature type="transmembrane region" description="Helical" evidence="1">
    <location>
        <begin position="317"/>
        <end position="338"/>
    </location>
</feature>
<sequence>MLTELFAIGAFAVMLWVMVWQAFRVCRKEQSLRRVAPFVVASAFVWSIATLCGMYAGINDADFNDGTIHEIEARVVAARLLDGGFKPTEFLVVGNKGYRLLLGMFYALTNASPWIIYGFNGMVGFTGMLLTLSSVCRYFEGRRCPVWLVVLSLLLPSCLAWAPLNLKEGMLLFGIGLILNGVLYPPGRTRTVGSKAGLFFGSALVFFLRPHIAAAWLGGLVFGFVQPTQSVGKAISACLAFSIVGIGAFYAIELARPGFMQGVRDEGLTGSLDASFQSRKSIGSTAIYQQSNPIPVVTGLFILALSPPPQFWGTPAWLILGMESFVLTFLLVHGWFVRRLPSKLQLLRKPMVVGSIYVLIFLAFHLSYSYNMGLAVRQKMMAIPAILLLISGPVLQTQKVVRERAASG</sequence>
<dbReference type="Proteomes" id="UP000536179">
    <property type="component" value="Unassembled WGS sequence"/>
</dbReference>
<feature type="transmembrane region" description="Helical" evidence="1">
    <location>
        <begin position="170"/>
        <end position="186"/>
    </location>
</feature>
<keyword evidence="3" id="KW-1185">Reference proteome</keyword>